<dbReference type="InterPro" id="IPR013783">
    <property type="entry name" value="Ig-like_fold"/>
</dbReference>
<dbReference type="InterPro" id="IPR000433">
    <property type="entry name" value="Znf_ZZ"/>
</dbReference>
<keyword evidence="8" id="KW-1185">Reference proteome</keyword>
<dbReference type="AlphaFoldDB" id="A0AAJ0DQ26"/>
<dbReference type="EMBL" id="JAWDJX010000011">
    <property type="protein sequence ID" value="KAK3054682.1"/>
    <property type="molecule type" value="Genomic_DNA"/>
</dbReference>
<organism evidence="7 8">
    <name type="scientific">Extremus antarcticus</name>
    <dbReference type="NCBI Taxonomy" id="702011"/>
    <lineage>
        <taxon>Eukaryota</taxon>
        <taxon>Fungi</taxon>
        <taxon>Dikarya</taxon>
        <taxon>Ascomycota</taxon>
        <taxon>Pezizomycotina</taxon>
        <taxon>Dothideomycetes</taxon>
        <taxon>Dothideomycetidae</taxon>
        <taxon>Mycosphaerellales</taxon>
        <taxon>Extremaceae</taxon>
        <taxon>Extremus</taxon>
    </lineage>
</organism>
<feature type="compositionally biased region" description="Low complexity" evidence="5">
    <location>
        <begin position="795"/>
        <end position="817"/>
    </location>
</feature>
<feature type="compositionally biased region" description="Basic and acidic residues" evidence="5">
    <location>
        <begin position="875"/>
        <end position="885"/>
    </location>
</feature>
<evidence type="ECO:0000313" key="8">
    <source>
        <dbReference type="Proteomes" id="UP001271007"/>
    </source>
</evidence>
<feature type="region of interest" description="Disordered" evidence="5">
    <location>
        <begin position="972"/>
        <end position="1087"/>
    </location>
</feature>
<evidence type="ECO:0000256" key="1">
    <source>
        <dbReference type="ARBA" id="ARBA00022723"/>
    </source>
</evidence>
<dbReference type="Gene3D" id="2.60.40.10">
    <property type="entry name" value="Immunoglobulins"/>
    <property type="match status" value="1"/>
</dbReference>
<evidence type="ECO:0000313" key="7">
    <source>
        <dbReference type="EMBL" id="KAK3054682.1"/>
    </source>
</evidence>
<gene>
    <name evidence="7" type="ORF">LTR09_004411</name>
</gene>
<dbReference type="PANTHER" id="PTHR20930">
    <property type="entry name" value="OVARIAN CARCINOMA ANTIGEN CA125-RELATED"/>
    <property type="match status" value="1"/>
</dbReference>
<evidence type="ECO:0000256" key="5">
    <source>
        <dbReference type="SAM" id="MobiDB-lite"/>
    </source>
</evidence>
<dbReference type="Pfam" id="PF00569">
    <property type="entry name" value="ZZ"/>
    <property type="match status" value="1"/>
</dbReference>
<dbReference type="Gene3D" id="3.30.60.90">
    <property type="match status" value="4"/>
</dbReference>
<dbReference type="SMART" id="SM00291">
    <property type="entry name" value="ZnF_ZZ"/>
    <property type="match status" value="4"/>
</dbReference>
<keyword evidence="2 4" id="KW-0863">Zinc-finger</keyword>
<dbReference type="PROSITE" id="PS50135">
    <property type="entry name" value="ZF_ZZ_2"/>
    <property type="match status" value="1"/>
</dbReference>
<dbReference type="GO" id="GO:0008270">
    <property type="term" value="F:zinc ion binding"/>
    <property type="evidence" value="ECO:0007669"/>
    <property type="project" value="UniProtKB-KW"/>
</dbReference>
<keyword evidence="3" id="KW-0862">Zinc</keyword>
<dbReference type="Pfam" id="PF16158">
    <property type="entry name" value="N_BRCA1_IG"/>
    <property type="match status" value="1"/>
</dbReference>
<sequence length="1087" mass="118483">MAAAATHNANAVSPETLITIKVSVNDNLKKLKLPLKDLGATTLPLKLRQLLHIQPQQTVVFERFSDSAGGYITLDTNNPQVFKTLIRAAKAKLKLRLKATVSPLPVDAVAEASETTEETVKHKPMEPVIVRTPTASQATPRTSAAMDGRAIGSGIFQFREARASQQTLVDVSEAPVPRPFTAENKNFFDALAKEGSHSGLVFRSKPQPAGTANNTHPWSVYCNECDVAMADAHFHCNICDGGDYDLCEGCVNSGKLCPGEGHWLIKRFIEDGKVVSSTTERVSPRKVKEGAEVEKEIPGAFTEETKSLAEQTIPTRTCNSCVIVLPEREFVTCTSCDDFDLCINCHVKGKHGHHPAHGFEPATDDTVLPLAAEMMLAPGRNARHSAICDGCDKKILGVRYKCLNCPDWDYCTECHKNAQHIHPRHRFAPLYEPIPESRGVNVRHVGIFCDGPLCNNKPSQHYIDGIRYKCAVCSDTDFCGACEALPSNTHNRTHPLIKFKTPVRNVSITTENEDVRGQTRYMGDRRAAPVQTETKTASTETTPVTQANAATQVQTVAEIKPTEQKTVTQPIPIVKPEEVKPQAVSTEAVSATLLNAHFVQDSVSDGTVVLPGARFTQMWTLRNPGPHTWPSGCSVRFVGGDNMLNVDNTRPAAVSDIANASESNVVGREVQVGEEISFKVTLKAPTRDGKHISYWRMKSADGTPFGHRLWCDIEVKAAPAPAPVVQQAPTFQPASQVPSAQYMQALRQQQMAMMQQRQKQMMASSKLMLAQQNAQALAQSQAQAQAAARMQADQAQAQAHAQAQQSQAQAQTQAGASGPPPSYDASYNAANISARIAAMREQQAKRREHMMQHFTAQHAQNTPQPAASAEVDEEEKARKEASRQRVEHIKAKLVRAREEKVKAMSEPAVAAKEEATYAHPDVYRKTIAEAQKKMAEIVRVAAVEKQEAAAEETKSADSVEKVKKIIEAVTKADEEKSGEDLEGSQMVFPKLDKESPSSSTYESAVSSTKGKAAYVENEQGEIERSASPSVTSPTPAPAMPSPASEDDFDELDDIEVLSANGEDSEDDGFDTDEEYDILDASDNETVA</sequence>
<dbReference type="InterPro" id="IPR043145">
    <property type="entry name" value="Znf_ZZ_sf"/>
</dbReference>
<reference evidence="7" key="1">
    <citation type="submission" date="2023-04" db="EMBL/GenBank/DDBJ databases">
        <title>Black Yeasts Isolated from many extreme environments.</title>
        <authorList>
            <person name="Coleine C."/>
            <person name="Stajich J.E."/>
            <person name="Selbmann L."/>
        </authorList>
    </citation>
    <scope>NUCLEOTIDE SEQUENCE</scope>
    <source>
        <strain evidence="7">CCFEE 5312</strain>
    </source>
</reference>
<dbReference type="Proteomes" id="UP001271007">
    <property type="component" value="Unassembled WGS sequence"/>
</dbReference>
<name>A0AAJ0DQ26_9PEZI</name>
<dbReference type="CDD" id="cd02249">
    <property type="entry name" value="ZZ"/>
    <property type="match status" value="1"/>
</dbReference>
<feature type="compositionally biased region" description="Acidic residues" evidence="5">
    <location>
        <begin position="1062"/>
        <end position="1087"/>
    </location>
</feature>
<protein>
    <recommendedName>
        <fullName evidence="6">ZZ-type domain-containing protein</fullName>
    </recommendedName>
</protein>
<dbReference type="CDD" id="cd02340">
    <property type="entry name" value="ZZ_NBR1_like"/>
    <property type="match status" value="2"/>
</dbReference>
<feature type="compositionally biased region" description="Polar residues" evidence="5">
    <location>
        <begin position="856"/>
        <end position="865"/>
    </location>
</feature>
<feature type="region of interest" description="Disordered" evidence="5">
    <location>
        <begin position="856"/>
        <end position="885"/>
    </location>
</feature>
<evidence type="ECO:0000256" key="2">
    <source>
        <dbReference type="ARBA" id="ARBA00022771"/>
    </source>
</evidence>
<feature type="domain" description="ZZ-type" evidence="6">
    <location>
        <begin position="383"/>
        <end position="435"/>
    </location>
</feature>
<feature type="compositionally biased region" description="Low complexity" evidence="5">
    <location>
        <begin position="996"/>
        <end position="1007"/>
    </location>
</feature>
<evidence type="ECO:0000259" key="6">
    <source>
        <dbReference type="PROSITE" id="PS50135"/>
    </source>
</evidence>
<dbReference type="InterPro" id="IPR032350">
    <property type="entry name" value="Nbr1_FW"/>
</dbReference>
<proteinExistence type="predicted"/>
<accession>A0AAJ0DQ26</accession>
<dbReference type="CDD" id="cd14947">
    <property type="entry name" value="NBR1_like"/>
    <property type="match status" value="1"/>
</dbReference>
<evidence type="ECO:0000256" key="3">
    <source>
        <dbReference type="ARBA" id="ARBA00022833"/>
    </source>
</evidence>
<feature type="region of interest" description="Disordered" evidence="5">
    <location>
        <begin position="795"/>
        <end position="826"/>
    </location>
</feature>
<dbReference type="PANTHER" id="PTHR20930:SF0">
    <property type="entry name" value="PROTEIN ILRUN"/>
    <property type="match status" value="1"/>
</dbReference>
<comment type="caution">
    <text evidence="7">The sequence shown here is derived from an EMBL/GenBank/DDBJ whole genome shotgun (WGS) entry which is preliminary data.</text>
</comment>
<feature type="compositionally biased region" description="Acidic residues" evidence="5">
    <location>
        <begin position="1044"/>
        <end position="1055"/>
    </location>
</feature>
<keyword evidence="1" id="KW-0479">Metal-binding</keyword>
<dbReference type="SUPFAM" id="SSF57850">
    <property type="entry name" value="RING/U-box"/>
    <property type="match status" value="4"/>
</dbReference>
<evidence type="ECO:0000256" key="4">
    <source>
        <dbReference type="PROSITE-ProRule" id="PRU00228"/>
    </source>
</evidence>